<name>A0AAE1I474_9NEOP</name>
<reference evidence="7" key="2">
    <citation type="journal article" date="2023" name="BMC Genomics">
        <title>Pest status, molecular evolution, and epigenetic factors derived from the genome assembly of Frankliniella fusca, a thysanopteran phytovirus vector.</title>
        <authorList>
            <person name="Catto M.A."/>
            <person name="Labadie P.E."/>
            <person name="Jacobson A.L."/>
            <person name="Kennedy G.G."/>
            <person name="Srinivasan R."/>
            <person name="Hunt B.G."/>
        </authorList>
    </citation>
    <scope>NUCLEOTIDE SEQUENCE</scope>
    <source>
        <strain evidence="7">PL_HMW_Pooled</strain>
    </source>
</reference>
<evidence type="ECO:0000256" key="3">
    <source>
        <dbReference type="ARBA" id="ARBA00007795"/>
    </source>
</evidence>
<keyword evidence="5" id="KW-0458">Lysosome</keyword>
<proteinExistence type="inferred from homology"/>
<comment type="caution">
    <text evidence="7">The sequence shown here is derived from an EMBL/GenBank/DDBJ whole genome shotgun (WGS) entry which is preliminary data.</text>
</comment>
<evidence type="ECO:0000256" key="2">
    <source>
        <dbReference type="ARBA" id="ARBA00004496"/>
    </source>
</evidence>
<comment type="similarity">
    <text evidence="3">Belongs to the LAMTOR5 family.</text>
</comment>
<dbReference type="PANTHER" id="PTHR13342:SF2">
    <property type="entry name" value="RAGULATOR COMPLEX PROTEIN LAMTOR5"/>
    <property type="match status" value="1"/>
</dbReference>
<reference evidence="7" key="1">
    <citation type="submission" date="2021-07" db="EMBL/GenBank/DDBJ databases">
        <authorList>
            <person name="Catto M.A."/>
            <person name="Jacobson A."/>
            <person name="Kennedy G."/>
            <person name="Labadie P."/>
            <person name="Hunt B.G."/>
            <person name="Srinivasan R."/>
        </authorList>
    </citation>
    <scope>NUCLEOTIDE SEQUENCE</scope>
    <source>
        <strain evidence="7">PL_HMW_Pooled</strain>
        <tissue evidence="7">Head</tissue>
    </source>
</reference>
<dbReference type="GO" id="GO:0071230">
    <property type="term" value="P:cellular response to amino acid stimulus"/>
    <property type="evidence" value="ECO:0007669"/>
    <property type="project" value="TreeGrafter"/>
</dbReference>
<comment type="subcellular location">
    <subcellularLocation>
        <location evidence="2">Cytoplasm</location>
    </subcellularLocation>
    <subcellularLocation>
        <location evidence="1">Lysosome</location>
    </subcellularLocation>
</comment>
<dbReference type="GO" id="GO:0071986">
    <property type="term" value="C:Ragulator complex"/>
    <property type="evidence" value="ECO:0007669"/>
    <property type="project" value="InterPro"/>
</dbReference>
<dbReference type="Proteomes" id="UP001219518">
    <property type="component" value="Unassembled WGS sequence"/>
</dbReference>
<sequence>MEKSIESCLAETCSKDGVIGSLMSDQQGLCLGVKGKASIESSGVITAIAEQAAKLEPHGQNPIIVLENDTK</sequence>
<evidence type="ECO:0000256" key="1">
    <source>
        <dbReference type="ARBA" id="ARBA00004371"/>
    </source>
</evidence>
<protein>
    <recommendedName>
        <fullName evidence="6">Late endosomal/lysosomal adaptor and MAPK and MTOR activator 5</fullName>
    </recommendedName>
</protein>
<dbReference type="GO" id="GO:0043066">
    <property type="term" value="P:negative regulation of apoptotic process"/>
    <property type="evidence" value="ECO:0007669"/>
    <property type="project" value="InterPro"/>
</dbReference>
<dbReference type="PANTHER" id="PTHR13342">
    <property type="entry name" value="RAGULATOR COMPLEX PROTEIN LAMTOR5"/>
    <property type="match status" value="1"/>
</dbReference>
<dbReference type="GO" id="GO:0005085">
    <property type="term" value="F:guanyl-nucleotide exchange factor activity"/>
    <property type="evidence" value="ECO:0007669"/>
    <property type="project" value="TreeGrafter"/>
</dbReference>
<evidence type="ECO:0000313" key="8">
    <source>
        <dbReference type="Proteomes" id="UP001219518"/>
    </source>
</evidence>
<dbReference type="EMBL" id="JAHWGI010001434">
    <property type="protein sequence ID" value="KAK3932055.1"/>
    <property type="molecule type" value="Genomic_DNA"/>
</dbReference>
<evidence type="ECO:0000256" key="6">
    <source>
        <dbReference type="ARBA" id="ARBA00032692"/>
    </source>
</evidence>
<keyword evidence="4" id="KW-0963">Cytoplasm</keyword>
<gene>
    <name evidence="7" type="ORF">KUF71_011383</name>
</gene>
<dbReference type="InterPro" id="IPR024135">
    <property type="entry name" value="LAMTOR5"/>
</dbReference>
<dbReference type="Gene3D" id="3.30.450.30">
    <property type="entry name" value="Dynein light chain 2a, cytoplasmic"/>
    <property type="match status" value="1"/>
</dbReference>
<accession>A0AAE1I474</accession>
<dbReference type="PRINTS" id="PR02092">
    <property type="entry name" value="HEPBVIRUSXIP"/>
</dbReference>
<evidence type="ECO:0000256" key="5">
    <source>
        <dbReference type="ARBA" id="ARBA00023228"/>
    </source>
</evidence>
<dbReference type="GO" id="GO:1904263">
    <property type="term" value="P:positive regulation of TORC1 signaling"/>
    <property type="evidence" value="ECO:0007669"/>
    <property type="project" value="TreeGrafter"/>
</dbReference>
<evidence type="ECO:0000313" key="7">
    <source>
        <dbReference type="EMBL" id="KAK3932055.1"/>
    </source>
</evidence>
<dbReference type="Pfam" id="PF16672">
    <property type="entry name" value="LAMTOR5"/>
    <property type="match status" value="1"/>
</dbReference>
<organism evidence="7 8">
    <name type="scientific">Frankliniella fusca</name>
    <dbReference type="NCBI Taxonomy" id="407009"/>
    <lineage>
        <taxon>Eukaryota</taxon>
        <taxon>Metazoa</taxon>
        <taxon>Ecdysozoa</taxon>
        <taxon>Arthropoda</taxon>
        <taxon>Hexapoda</taxon>
        <taxon>Insecta</taxon>
        <taxon>Pterygota</taxon>
        <taxon>Neoptera</taxon>
        <taxon>Paraneoptera</taxon>
        <taxon>Thysanoptera</taxon>
        <taxon>Terebrantia</taxon>
        <taxon>Thripoidea</taxon>
        <taxon>Thripidae</taxon>
        <taxon>Frankliniella</taxon>
    </lineage>
</organism>
<dbReference type="AlphaFoldDB" id="A0AAE1I474"/>
<dbReference type="GO" id="GO:0005764">
    <property type="term" value="C:lysosome"/>
    <property type="evidence" value="ECO:0007669"/>
    <property type="project" value="UniProtKB-SubCell"/>
</dbReference>
<evidence type="ECO:0000256" key="4">
    <source>
        <dbReference type="ARBA" id="ARBA00022490"/>
    </source>
</evidence>
<keyword evidence="8" id="KW-1185">Reference proteome</keyword>